<evidence type="ECO:0000313" key="2">
    <source>
        <dbReference type="Proteomes" id="UP001420932"/>
    </source>
</evidence>
<protein>
    <submittedName>
        <fullName evidence="1">Uncharacterized protein</fullName>
    </submittedName>
</protein>
<evidence type="ECO:0000313" key="1">
    <source>
        <dbReference type="EMBL" id="KAK9128325.1"/>
    </source>
</evidence>
<organism evidence="1 2">
    <name type="scientific">Stephania yunnanensis</name>
    <dbReference type="NCBI Taxonomy" id="152371"/>
    <lineage>
        <taxon>Eukaryota</taxon>
        <taxon>Viridiplantae</taxon>
        <taxon>Streptophyta</taxon>
        <taxon>Embryophyta</taxon>
        <taxon>Tracheophyta</taxon>
        <taxon>Spermatophyta</taxon>
        <taxon>Magnoliopsida</taxon>
        <taxon>Ranunculales</taxon>
        <taxon>Menispermaceae</taxon>
        <taxon>Menispermoideae</taxon>
        <taxon>Cissampelideae</taxon>
        <taxon>Stephania</taxon>
    </lineage>
</organism>
<dbReference type="EMBL" id="JBBNAF010000007">
    <property type="protein sequence ID" value="KAK9128325.1"/>
    <property type="molecule type" value="Genomic_DNA"/>
</dbReference>
<accession>A0AAP0J7X9</accession>
<gene>
    <name evidence="1" type="ORF">Syun_017122</name>
</gene>
<dbReference type="AlphaFoldDB" id="A0AAP0J7X9"/>
<sequence length="69" mass="7770">MTQLVEDESGMGSKDDPNRIVYASKANKTKADDLVVEGMERLRHRTAIGPRKAWKKLRNLILNEAMGQS</sequence>
<name>A0AAP0J7X9_9MAGN</name>
<reference evidence="1 2" key="1">
    <citation type="submission" date="2024-01" db="EMBL/GenBank/DDBJ databases">
        <title>Genome assemblies of Stephania.</title>
        <authorList>
            <person name="Yang L."/>
        </authorList>
    </citation>
    <scope>NUCLEOTIDE SEQUENCE [LARGE SCALE GENOMIC DNA]</scope>
    <source>
        <strain evidence="1">YNDBR</strain>
        <tissue evidence="1">Leaf</tissue>
    </source>
</reference>
<keyword evidence="2" id="KW-1185">Reference proteome</keyword>
<proteinExistence type="predicted"/>
<dbReference type="Proteomes" id="UP001420932">
    <property type="component" value="Unassembled WGS sequence"/>
</dbReference>
<comment type="caution">
    <text evidence="1">The sequence shown here is derived from an EMBL/GenBank/DDBJ whole genome shotgun (WGS) entry which is preliminary data.</text>
</comment>